<dbReference type="InterPro" id="IPR017900">
    <property type="entry name" value="4Fe4S_Fe_S_CS"/>
</dbReference>
<dbReference type="GO" id="GO:0006089">
    <property type="term" value="P:lactate metabolic process"/>
    <property type="evidence" value="ECO:0007669"/>
    <property type="project" value="InterPro"/>
</dbReference>
<dbReference type="InterPro" id="IPR024569">
    <property type="entry name" value="LutB_C"/>
</dbReference>
<keyword evidence="7" id="KW-0411">Iron-sulfur</keyword>
<dbReference type="PROSITE" id="PS00198">
    <property type="entry name" value="4FE4S_FER_1"/>
    <property type="match status" value="1"/>
</dbReference>
<dbReference type="Gene3D" id="3.40.50.10420">
    <property type="entry name" value="NagB/RpiA/CoA transferase-like"/>
    <property type="match status" value="1"/>
</dbReference>
<dbReference type="Proteomes" id="UP000184603">
    <property type="component" value="Unassembled WGS sequence"/>
</dbReference>
<dbReference type="Gene3D" id="1.10.1060.10">
    <property type="entry name" value="Alpha-helical ferredoxin"/>
    <property type="match status" value="1"/>
</dbReference>
<keyword evidence="4" id="KW-0677">Repeat</keyword>
<evidence type="ECO:0000256" key="1">
    <source>
        <dbReference type="ARBA" id="ARBA00022448"/>
    </source>
</evidence>
<evidence type="ECO:0000256" key="4">
    <source>
        <dbReference type="ARBA" id="ARBA00022737"/>
    </source>
</evidence>
<name>A0A1M7Y356_9BACT</name>
<dbReference type="PANTHER" id="PTHR47153:SF2">
    <property type="entry name" value="LACTATE UTILIZATION PROTEIN B"/>
    <property type="match status" value="1"/>
</dbReference>
<dbReference type="OrthoDB" id="5289041at2"/>
<dbReference type="AlphaFoldDB" id="A0A1M7Y356"/>
<evidence type="ECO:0000313" key="10">
    <source>
        <dbReference type="Proteomes" id="UP000184603"/>
    </source>
</evidence>
<protein>
    <submittedName>
        <fullName evidence="9">L-lactate dehydrogenase complex protein LldF</fullName>
    </submittedName>
</protein>
<evidence type="ECO:0000256" key="7">
    <source>
        <dbReference type="ARBA" id="ARBA00023014"/>
    </source>
</evidence>
<dbReference type="GO" id="GO:0046872">
    <property type="term" value="F:metal ion binding"/>
    <property type="evidence" value="ECO:0007669"/>
    <property type="project" value="UniProtKB-KW"/>
</dbReference>
<organism evidence="9 10">
    <name type="scientific">Desulfopila aestuarii DSM 18488</name>
    <dbReference type="NCBI Taxonomy" id="1121416"/>
    <lineage>
        <taxon>Bacteria</taxon>
        <taxon>Pseudomonadati</taxon>
        <taxon>Thermodesulfobacteriota</taxon>
        <taxon>Desulfobulbia</taxon>
        <taxon>Desulfobulbales</taxon>
        <taxon>Desulfocapsaceae</taxon>
        <taxon>Desulfopila</taxon>
    </lineage>
</organism>
<dbReference type="SUPFAM" id="SSF54862">
    <property type="entry name" value="4Fe-4S ferredoxins"/>
    <property type="match status" value="1"/>
</dbReference>
<dbReference type="Pfam" id="PF13183">
    <property type="entry name" value="Fer4_8"/>
    <property type="match status" value="1"/>
</dbReference>
<dbReference type="InterPro" id="IPR009051">
    <property type="entry name" value="Helical_ferredxn"/>
</dbReference>
<evidence type="ECO:0000259" key="8">
    <source>
        <dbReference type="PROSITE" id="PS51379"/>
    </source>
</evidence>
<sequence length="482" mass="53482">MKPSTISYTDGAKAGLANATLQKSLKKIQNGFGKKAMRHWQTMTDSDLRPRAKARRMQTLEHLDIVLAELAEKIREHGGHVYFAATAEDAVRYTLQVAERNKVNKVVKGKSMTSAEIGIDPALQNAGIEVVETDLGEYIIQLAEDAPSHIIAPCIHMDRFQIGKLFTDKLGHEYSDDPPTLTRMARKSLREKLLSADMGITGCNIACAETGQISLVSNEGNIRMSTTMPRVHVALMGMERIAATFDEHRELLQLLITGATVQKLSTYVSFVGGPRHEGDPDGPEEFHLIVIDNGRSKILADPEFREVLACIRCGACLNICPVYGRIGGHAYNSHYCGPIGAVVTPLLNGINDHADLCKGETLCGACKDVCPVENDLPRMLSALRHKLAYGDKYWQVKPYNRIEAAGFKGWRKAISSRKAYNMLLKVGRFLQKGRIAENGMISSMPGPAGKWTRDRDLKPLATETFTERWRKHHSSRKMEEKS</sequence>
<keyword evidence="6" id="KW-0408">Iron</keyword>
<evidence type="ECO:0000256" key="6">
    <source>
        <dbReference type="ARBA" id="ARBA00023004"/>
    </source>
</evidence>
<keyword evidence="1" id="KW-0813">Transport</keyword>
<dbReference type="PANTHER" id="PTHR47153">
    <property type="entry name" value="LACTATE UTILIZATION PROTEIN B"/>
    <property type="match status" value="1"/>
</dbReference>
<keyword evidence="5" id="KW-0249">Electron transport</keyword>
<proteinExistence type="predicted"/>
<evidence type="ECO:0000256" key="3">
    <source>
        <dbReference type="ARBA" id="ARBA00022723"/>
    </source>
</evidence>
<evidence type="ECO:0000313" key="9">
    <source>
        <dbReference type="EMBL" id="SHO46586.1"/>
    </source>
</evidence>
<dbReference type="InterPro" id="IPR004452">
    <property type="entry name" value="LutB/LldF"/>
</dbReference>
<dbReference type="Pfam" id="PF02589">
    <property type="entry name" value="LUD_dom"/>
    <property type="match status" value="1"/>
</dbReference>
<dbReference type="InterPro" id="IPR037171">
    <property type="entry name" value="NagB/RpiA_transferase-like"/>
</dbReference>
<dbReference type="STRING" id="1121416.SAMN02745220_01550"/>
<dbReference type="NCBIfam" id="TIGR00273">
    <property type="entry name" value="LutB/LldF family L-lactate oxidation iron-sulfur protein"/>
    <property type="match status" value="1"/>
</dbReference>
<dbReference type="PROSITE" id="PS51379">
    <property type="entry name" value="4FE4S_FER_2"/>
    <property type="match status" value="1"/>
</dbReference>
<gene>
    <name evidence="9" type="ORF">SAMN02745220_01550</name>
</gene>
<feature type="domain" description="4Fe-4S ferredoxin-type" evidence="8">
    <location>
        <begin position="300"/>
        <end position="331"/>
    </location>
</feature>
<keyword evidence="10" id="KW-1185">Reference proteome</keyword>
<keyword evidence="3" id="KW-0479">Metal-binding</keyword>
<dbReference type="Pfam" id="PF11870">
    <property type="entry name" value="LutB_C"/>
    <property type="match status" value="1"/>
</dbReference>
<reference evidence="9 10" key="1">
    <citation type="submission" date="2016-12" db="EMBL/GenBank/DDBJ databases">
        <authorList>
            <person name="Song W.-J."/>
            <person name="Kurnit D.M."/>
        </authorList>
    </citation>
    <scope>NUCLEOTIDE SEQUENCE [LARGE SCALE GENOMIC DNA]</scope>
    <source>
        <strain evidence="9 10">DSM 18488</strain>
    </source>
</reference>
<keyword evidence="2" id="KW-0004">4Fe-4S</keyword>
<evidence type="ECO:0000256" key="2">
    <source>
        <dbReference type="ARBA" id="ARBA00022485"/>
    </source>
</evidence>
<evidence type="ECO:0000256" key="5">
    <source>
        <dbReference type="ARBA" id="ARBA00022982"/>
    </source>
</evidence>
<dbReference type="InterPro" id="IPR003741">
    <property type="entry name" value="LUD_dom"/>
</dbReference>
<dbReference type="InterPro" id="IPR024185">
    <property type="entry name" value="FTHF_cligase-like_sf"/>
</dbReference>
<accession>A0A1M7Y356</accession>
<dbReference type="GO" id="GO:0051539">
    <property type="term" value="F:4 iron, 4 sulfur cluster binding"/>
    <property type="evidence" value="ECO:0007669"/>
    <property type="project" value="UniProtKB-KW"/>
</dbReference>
<dbReference type="RefSeq" id="WP_073612891.1">
    <property type="nucleotide sequence ID" value="NZ_FRFE01000006.1"/>
</dbReference>
<dbReference type="EMBL" id="FRFE01000006">
    <property type="protein sequence ID" value="SHO46586.1"/>
    <property type="molecule type" value="Genomic_DNA"/>
</dbReference>
<dbReference type="InterPro" id="IPR017896">
    <property type="entry name" value="4Fe4S_Fe-S-bd"/>
</dbReference>
<dbReference type="SUPFAM" id="SSF100950">
    <property type="entry name" value="NagB/RpiA/CoA transferase-like"/>
    <property type="match status" value="1"/>
</dbReference>